<dbReference type="NCBIfam" id="TIGR03827">
    <property type="entry name" value="GNAT_ablB"/>
    <property type="match status" value="1"/>
</dbReference>
<dbReference type="InterPro" id="IPR016181">
    <property type="entry name" value="Acyl_CoA_acyltransferase"/>
</dbReference>
<keyword evidence="5" id="KW-1185">Reference proteome</keyword>
<gene>
    <name evidence="4" type="ORF">BHF68_03560</name>
</gene>
<evidence type="ECO:0000313" key="4">
    <source>
        <dbReference type="EMBL" id="OEF97559.1"/>
    </source>
</evidence>
<keyword evidence="1 4" id="KW-0808">Transferase</keyword>
<evidence type="ECO:0000259" key="3">
    <source>
        <dbReference type="PROSITE" id="PS51186"/>
    </source>
</evidence>
<comment type="caution">
    <text evidence="4">The sequence shown here is derived from an EMBL/GenBank/DDBJ whole genome shotgun (WGS) entry which is preliminary data.</text>
</comment>
<protein>
    <submittedName>
        <fullName evidence="4">Putative beta-lysine N-acetyltransferase</fullName>
    </submittedName>
</protein>
<dbReference type="InterPro" id="IPR050680">
    <property type="entry name" value="YpeA/RimI_acetyltransf"/>
</dbReference>
<keyword evidence="2" id="KW-0012">Acyltransferase</keyword>
<evidence type="ECO:0000313" key="5">
    <source>
        <dbReference type="Proteomes" id="UP000094296"/>
    </source>
</evidence>
<dbReference type="Proteomes" id="UP000094296">
    <property type="component" value="Unassembled WGS sequence"/>
</dbReference>
<dbReference type="GO" id="GO:0008080">
    <property type="term" value="F:N-acetyltransferase activity"/>
    <property type="evidence" value="ECO:0007669"/>
    <property type="project" value="InterPro"/>
</dbReference>
<proteinExistence type="predicted"/>
<dbReference type="InterPro" id="IPR000182">
    <property type="entry name" value="GNAT_dom"/>
</dbReference>
<dbReference type="PANTHER" id="PTHR43420:SF52">
    <property type="entry name" value="N-ACETYLTRANSFERASE YODP"/>
    <property type="match status" value="1"/>
</dbReference>
<name>A0A1E5G4H0_9FIRM</name>
<organism evidence="4 5">
    <name type="scientific">Desulfuribacillus alkaliarsenatis</name>
    <dbReference type="NCBI Taxonomy" id="766136"/>
    <lineage>
        <taxon>Bacteria</taxon>
        <taxon>Bacillati</taxon>
        <taxon>Bacillota</taxon>
        <taxon>Desulfuribacillia</taxon>
        <taxon>Desulfuribacillales</taxon>
        <taxon>Desulfuribacillaceae</taxon>
        <taxon>Desulfuribacillus</taxon>
    </lineage>
</organism>
<dbReference type="Gene3D" id="3.40.630.30">
    <property type="match status" value="1"/>
</dbReference>
<sequence length="282" mass="32159">MKLTDSGFSITIYVDASNSRIVTKDYQVSDYKALVDKLDYICKKNKLTKLFFKAKAPDWIPLLSYGFILEGVIKNFFNGQDAYSLAKYYSSERRYSKLTEQEDEIIKGIIEKGASEIDTDLEADYKLRKADKNDIEQLVKLYDQVFETYPTPITDKNYVSEAMDDNVLFMIIEHDGKIISAASADIDKNNKNAEMTDCATNPAYRGKGLMSALICALEQEMLKNNINCLYTIARAKSFGMNAVFFKHGYTYTGRLINNCDISGQFEDMNIWTKSLSKELIEN</sequence>
<dbReference type="STRING" id="766136.BHF68_03560"/>
<dbReference type="SUPFAM" id="SSF55729">
    <property type="entry name" value="Acyl-CoA N-acyltransferases (Nat)"/>
    <property type="match status" value="1"/>
</dbReference>
<dbReference type="PROSITE" id="PS51186">
    <property type="entry name" value="GNAT"/>
    <property type="match status" value="1"/>
</dbReference>
<dbReference type="AlphaFoldDB" id="A0A1E5G4H0"/>
<dbReference type="CDD" id="cd04301">
    <property type="entry name" value="NAT_SF"/>
    <property type="match status" value="1"/>
</dbReference>
<dbReference type="InterPro" id="IPR022525">
    <property type="entry name" value="GNAT_AblB"/>
</dbReference>
<reference evidence="4 5" key="1">
    <citation type="submission" date="2016-09" db="EMBL/GenBank/DDBJ databases">
        <title>Draft genome sequence for the type strain of Desulfuribacillus alkaliarsenatis AHT28, an obligately anaerobic, sulfidogenic bacterium isolated from Russian soda lake sediments.</title>
        <authorList>
            <person name="Abin C.A."/>
            <person name="Hollibaugh J.T."/>
        </authorList>
    </citation>
    <scope>NUCLEOTIDE SEQUENCE [LARGE SCALE GENOMIC DNA]</scope>
    <source>
        <strain evidence="4 5">AHT28</strain>
    </source>
</reference>
<dbReference type="EMBL" id="MIJE01000011">
    <property type="protein sequence ID" value="OEF97559.1"/>
    <property type="molecule type" value="Genomic_DNA"/>
</dbReference>
<evidence type="ECO:0000256" key="1">
    <source>
        <dbReference type="ARBA" id="ARBA00022679"/>
    </source>
</evidence>
<dbReference type="PANTHER" id="PTHR43420">
    <property type="entry name" value="ACETYLTRANSFERASE"/>
    <property type="match status" value="1"/>
</dbReference>
<feature type="domain" description="N-acetyltransferase" evidence="3">
    <location>
        <begin position="125"/>
        <end position="276"/>
    </location>
</feature>
<accession>A0A1E5G4H0</accession>
<dbReference type="Pfam" id="PF00583">
    <property type="entry name" value="Acetyltransf_1"/>
    <property type="match status" value="1"/>
</dbReference>
<evidence type="ECO:0000256" key="2">
    <source>
        <dbReference type="ARBA" id="ARBA00023315"/>
    </source>
</evidence>